<comment type="caution">
    <text evidence="3">The sequence shown here is derived from an EMBL/GenBank/DDBJ whole genome shotgun (WGS) entry which is preliminary data.</text>
</comment>
<protein>
    <submittedName>
        <fullName evidence="3">Putative membrane protein ArfC</fullName>
    </submittedName>
</protein>
<accession>A0A3E2MSM1</accession>
<organism evidence="3 4">
    <name type="scientific">Mycobacterium marinum</name>
    <dbReference type="NCBI Taxonomy" id="1781"/>
    <lineage>
        <taxon>Bacteria</taxon>
        <taxon>Bacillati</taxon>
        <taxon>Actinomycetota</taxon>
        <taxon>Actinomycetes</taxon>
        <taxon>Mycobacteriales</taxon>
        <taxon>Mycobacteriaceae</taxon>
        <taxon>Mycobacterium</taxon>
        <taxon>Mycobacterium ulcerans group</taxon>
    </lineage>
</organism>
<feature type="compositionally biased region" description="Basic and acidic residues" evidence="1">
    <location>
        <begin position="59"/>
        <end position="73"/>
    </location>
</feature>
<proteinExistence type="predicted"/>
<reference evidence="3 4" key="1">
    <citation type="journal article" date="2018" name="Sci. Rep.">
        <title>Extensive genomic diversity among Mycobacterium marinum strains revealed by whole genome sequencing.</title>
        <authorList>
            <person name="Das S."/>
            <person name="Pettersson B.M."/>
            <person name="Behra P.R."/>
            <person name="Mallick A."/>
            <person name="Cheramie M."/>
            <person name="Ramesh M."/>
            <person name="Shirreff L."/>
            <person name="DuCote T."/>
            <person name="Dasgupta S."/>
            <person name="Ennis D.G."/>
            <person name="Kirsebom L.A."/>
        </authorList>
    </citation>
    <scope>NUCLEOTIDE SEQUENCE [LARGE SCALE GENOMIC DNA]</scope>
    <source>
        <strain evidence="3 4">Davis1</strain>
    </source>
</reference>
<sequence precursor="true">MAHVHWWLIILSFLLGLVLTCALMVRSTKYQVAAAASGAGADAADAETKPPAMKTATAEPREKKAAAGEDAPKKKVPGAKKKTAAAKKAAARKIAGARKRPVKRMVGAKRVPKKKVARAKRAPTEKTAVTEESSAAQLAPGRFAPYGPGSARADADGTGPQGWVVKGRTDTRHYYTPEDSSYETTCAQVWFQDEAAAARAFFTAWSKSTHRK</sequence>
<dbReference type="RefSeq" id="WP_020726520.1">
    <property type="nucleotide sequence ID" value="NZ_BQLA01000183.1"/>
</dbReference>
<evidence type="ECO:0000256" key="1">
    <source>
        <dbReference type="SAM" id="MobiDB-lite"/>
    </source>
</evidence>
<evidence type="ECO:0000256" key="2">
    <source>
        <dbReference type="SAM" id="Phobius"/>
    </source>
</evidence>
<evidence type="ECO:0000313" key="4">
    <source>
        <dbReference type="Proteomes" id="UP000257451"/>
    </source>
</evidence>
<keyword evidence="2" id="KW-0472">Membrane</keyword>
<gene>
    <name evidence="3" type="primary">arfC</name>
    <name evidence="3" type="ORF">DAVIS_03638</name>
</gene>
<feature type="region of interest" description="Disordered" evidence="1">
    <location>
        <begin position="40"/>
        <end position="164"/>
    </location>
</feature>
<name>A0A3E2MSM1_MYCMR</name>
<dbReference type="AlphaFoldDB" id="A0A3E2MSM1"/>
<keyword evidence="2" id="KW-0812">Transmembrane</keyword>
<dbReference type="Proteomes" id="UP000257451">
    <property type="component" value="Unassembled WGS sequence"/>
</dbReference>
<feature type="transmembrane region" description="Helical" evidence="2">
    <location>
        <begin position="6"/>
        <end position="25"/>
    </location>
</feature>
<feature type="compositionally biased region" description="Basic residues" evidence="1">
    <location>
        <begin position="74"/>
        <end position="121"/>
    </location>
</feature>
<evidence type="ECO:0000313" key="3">
    <source>
        <dbReference type="EMBL" id="RFZ37811.1"/>
    </source>
</evidence>
<dbReference type="EMBL" id="PEDF01000120">
    <property type="protein sequence ID" value="RFZ37811.1"/>
    <property type="molecule type" value="Genomic_DNA"/>
</dbReference>
<keyword evidence="2" id="KW-1133">Transmembrane helix</keyword>